<accession>A0AAV2YYJ9</accession>
<dbReference type="Proteomes" id="UP001146120">
    <property type="component" value="Unassembled WGS sequence"/>
</dbReference>
<sequence>MSKKQSVKDKKQLASVSGTSWLPRALIGAIAALGVAVAYLLPTEADRLPRPTAAALFPRELHEISRYGDRVFSAEHQTYAFGRWKKPLEQVEFHVDADWKLKLQTLFQTKYWHYQSVNTKDFFIGSAIVKLGYANDAFLYVVDKTSPEMEKFEWQGRLPGDLGLSFASSSIDKSVCTSFKSLSPDFVSFCYDSERRGWSVKANVTTIGVIHGEAKQLQADVFMRQEEALMVLFPNGNDTMRPAYVHKGAGSLASGSFSFGNVSVDLQTRRGLAGIDWTRSMTLRCTRWKWASSSFRALVTTTVQGKTPVTEEANVGINFSKDVYDIDGESQENAIWVNGQVYVMRGVNFAIPETEPLKNQWKVSTMPDVKEESVQLTFTPRGSREDHTKLLLVESDFIQPYGVFDGSIAFTTPEGTKVEIAVKQAFGVVENHFALPISRVKMLAAQRLMLGSVGQRQARSALLCTVSRARAPFLGNGALAPSFSQRSLIAAKQPIVATRHLVPLQRHPVPLVRFSVWNTRHCATSSSSSSVSKAVTEQNMTHWERLKDLWRKYGVVAIGTYFTMYGVVLGSIYVAIEKGWVSTARVSRSDGENASQEFNVVTATNKFVTLAEDLGIAKHLDVQRVGPKTGSFLIAWIVTKFTEPLRLALTLAITPRISRLIRRAPKL</sequence>
<dbReference type="EMBL" id="DAKRPA010000111">
    <property type="protein sequence ID" value="DAZ98247.1"/>
    <property type="molecule type" value="Genomic_DNA"/>
</dbReference>
<proteinExistence type="predicted"/>
<dbReference type="Pfam" id="PF06916">
    <property type="entry name" value="FAM210A-B_dom"/>
    <property type="match status" value="1"/>
</dbReference>
<reference evidence="3" key="1">
    <citation type="submission" date="2022-11" db="EMBL/GenBank/DDBJ databases">
        <authorList>
            <person name="Morgan W.R."/>
            <person name="Tartar A."/>
        </authorList>
    </citation>
    <scope>NUCLEOTIDE SEQUENCE</scope>
    <source>
        <strain evidence="3">ARSEF 373</strain>
    </source>
</reference>
<evidence type="ECO:0000313" key="3">
    <source>
        <dbReference type="EMBL" id="DAZ98247.1"/>
    </source>
</evidence>
<dbReference type="Pfam" id="PF10974">
    <property type="entry name" value="DUF2804"/>
    <property type="match status" value="1"/>
</dbReference>
<dbReference type="PANTHER" id="PTHR35868:SF4">
    <property type="entry name" value="DUF2804 DOMAIN-CONTAINING PROTEIN"/>
    <property type="match status" value="1"/>
</dbReference>
<feature type="transmembrane region" description="Helical" evidence="1">
    <location>
        <begin position="553"/>
        <end position="576"/>
    </location>
</feature>
<dbReference type="InterPro" id="IPR021243">
    <property type="entry name" value="DUF2804"/>
</dbReference>
<keyword evidence="1" id="KW-0472">Membrane</keyword>
<name>A0AAV2YYJ9_9STRA</name>
<evidence type="ECO:0000259" key="2">
    <source>
        <dbReference type="Pfam" id="PF06916"/>
    </source>
</evidence>
<organism evidence="3 4">
    <name type="scientific">Lagenidium giganteum</name>
    <dbReference type="NCBI Taxonomy" id="4803"/>
    <lineage>
        <taxon>Eukaryota</taxon>
        <taxon>Sar</taxon>
        <taxon>Stramenopiles</taxon>
        <taxon>Oomycota</taxon>
        <taxon>Peronosporomycetes</taxon>
        <taxon>Pythiales</taxon>
        <taxon>Pythiaceae</taxon>
    </lineage>
</organism>
<keyword evidence="1" id="KW-1133">Transmembrane helix</keyword>
<evidence type="ECO:0000256" key="1">
    <source>
        <dbReference type="SAM" id="Phobius"/>
    </source>
</evidence>
<keyword evidence="1" id="KW-0812">Transmembrane</keyword>
<dbReference type="AlphaFoldDB" id="A0AAV2YYJ9"/>
<evidence type="ECO:0000313" key="4">
    <source>
        <dbReference type="Proteomes" id="UP001146120"/>
    </source>
</evidence>
<gene>
    <name evidence="3" type="ORF">N0F65_008932</name>
</gene>
<comment type="caution">
    <text evidence="3">The sequence shown here is derived from an EMBL/GenBank/DDBJ whole genome shotgun (WGS) entry which is preliminary data.</text>
</comment>
<feature type="domain" description="DUF1279" evidence="2">
    <location>
        <begin position="545"/>
        <end position="655"/>
    </location>
</feature>
<feature type="transmembrane region" description="Helical" evidence="1">
    <location>
        <begin position="21"/>
        <end position="41"/>
    </location>
</feature>
<reference evidence="3" key="2">
    <citation type="journal article" date="2023" name="Microbiol Resour">
        <title>Decontamination and Annotation of the Draft Genome Sequence of the Oomycete Lagenidium giganteum ARSEF 373.</title>
        <authorList>
            <person name="Morgan W.R."/>
            <person name="Tartar A."/>
        </authorList>
    </citation>
    <scope>NUCLEOTIDE SEQUENCE</scope>
    <source>
        <strain evidence="3">ARSEF 373</strain>
    </source>
</reference>
<dbReference type="PANTHER" id="PTHR35868">
    <property type="entry name" value="DUF2804 DOMAIN-CONTAINING PROTEIN-RELATED"/>
    <property type="match status" value="1"/>
</dbReference>
<keyword evidence="4" id="KW-1185">Reference proteome</keyword>
<dbReference type="InterPro" id="IPR009688">
    <property type="entry name" value="FAM210A/B-like_dom"/>
</dbReference>
<protein>
    <recommendedName>
        <fullName evidence="2">DUF1279 domain-containing protein</fullName>
    </recommendedName>
</protein>